<proteinExistence type="predicted"/>
<evidence type="ECO:0000256" key="4">
    <source>
        <dbReference type="ARBA" id="ARBA00022840"/>
    </source>
</evidence>
<dbReference type="GO" id="GO:0016787">
    <property type="term" value="F:hydrolase activity"/>
    <property type="evidence" value="ECO:0007669"/>
    <property type="project" value="UniProtKB-KW"/>
</dbReference>
<dbReference type="PANTHER" id="PTHR12131:SF1">
    <property type="entry name" value="ATP-DEPENDENT RNA HELICASE SUPV3L1, MITOCHONDRIAL-RELATED"/>
    <property type="match status" value="1"/>
</dbReference>
<feature type="domain" description="Helicase C-terminal" evidence="6">
    <location>
        <begin position="303"/>
        <end position="489"/>
    </location>
</feature>
<evidence type="ECO:0000256" key="2">
    <source>
        <dbReference type="ARBA" id="ARBA00022801"/>
    </source>
</evidence>
<dbReference type="HOGENOM" id="CLU_025497_0_0_9"/>
<dbReference type="GO" id="GO:0003676">
    <property type="term" value="F:nucleic acid binding"/>
    <property type="evidence" value="ECO:0007669"/>
    <property type="project" value="InterPro"/>
</dbReference>
<dbReference type="AlphaFoldDB" id="I4DAD1"/>
<dbReference type="SMART" id="SM00490">
    <property type="entry name" value="HELICc"/>
    <property type="match status" value="1"/>
</dbReference>
<dbReference type="KEGG" id="dai:Desaci_3877"/>
<dbReference type="RefSeq" id="WP_014828742.1">
    <property type="nucleotide sequence ID" value="NC_018068.1"/>
</dbReference>
<name>I4DAD1_DESAJ</name>
<keyword evidence="8" id="KW-1185">Reference proteome</keyword>
<dbReference type="GO" id="GO:0004386">
    <property type="term" value="F:helicase activity"/>
    <property type="evidence" value="ECO:0007669"/>
    <property type="project" value="UniProtKB-KW"/>
</dbReference>
<evidence type="ECO:0000256" key="1">
    <source>
        <dbReference type="ARBA" id="ARBA00022741"/>
    </source>
</evidence>
<gene>
    <name evidence="7" type="ordered locus">Desaci_3877</name>
</gene>
<evidence type="ECO:0000313" key="7">
    <source>
        <dbReference type="EMBL" id="AFM42755.1"/>
    </source>
</evidence>
<dbReference type="InterPro" id="IPR014001">
    <property type="entry name" value="Helicase_ATP-bd"/>
</dbReference>
<dbReference type="EMBL" id="CP003639">
    <property type="protein sequence ID" value="AFM42755.1"/>
    <property type="molecule type" value="Genomic_DNA"/>
</dbReference>
<feature type="domain" description="Helicase ATP-binding" evidence="5">
    <location>
        <begin position="115"/>
        <end position="311"/>
    </location>
</feature>
<accession>I4DAD1</accession>
<dbReference type="InterPro" id="IPR011545">
    <property type="entry name" value="DEAD/DEAH_box_helicase_dom"/>
</dbReference>
<dbReference type="PROSITE" id="PS51192">
    <property type="entry name" value="HELICASE_ATP_BIND_1"/>
    <property type="match status" value="1"/>
</dbReference>
<dbReference type="PROSITE" id="PS51194">
    <property type="entry name" value="HELICASE_CTER"/>
    <property type="match status" value="1"/>
</dbReference>
<evidence type="ECO:0000259" key="5">
    <source>
        <dbReference type="PROSITE" id="PS51192"/>
    </source>
</evidence>
<dbReference type="PANTHER" id="PTHR12131">
    <property type="entry name" value="ATP-DEPENDENT RNA AND DNA HELICASE"/>
    <property type="match status" value="1"/>
</dbReference>
<dbReference type="Proteomes" id="UP000002892">
    <property type="component" value="Chromosome"/>
</dbReference>
<dbReference type="Pfam" id="PF00270">
    <property type="entry name" value="DEAD"/>
    <property type="match status" value="1"/>
</dbReference>
<keyword evidence="4" id="KW-0067">ATP-binding</keyword>
<evidence type="ECO:0000313" key="8">
    <source>
        <dbReference type="Proteomes" id="UP000002892"/>
    </source>
</evidence>
<dbReference type="InterPro" id="IPR001650">
    <property type="entry name" value="Helicase_C-like"/>
</dbReference>
<dbReference type="InterPro" id="IPR027417">
    <property type="entry name" value="P-loop_NTPase"/>
</dbReference>
<dbReference type="eggNOG" id="COG1204">
    <property type="taxonomic scope" value="Bacteria"/>
</dbReference>
<dbReference type="Gene3D" id="3.40.50.300">
    <property type="entry name" value="P-loop containing nucleotide triphosphate hydrolases"/>
    <property type="match status" value="2"/>
</dbReference>
<dbReference type="GO" id="GO:0005524">
    <property type="term" value="F:ATP binding"/>
    <property type="evidence" value="ECO:0007669"/>
    <property type="project" value="UniProtKB-KW"/>
</dbReference>
<evidence type="ECO:0000259" key="6">
    <source>
        <dbReference type="PROSITE" id="PS51194"/>
    </source>
</evidence>
<dbReference type="OrthoDB" id="9815222at2"/>
<sequence length="734" mass="85424">MESIFNKIDNSKILDYEDSFDIANQCAKLLFSDSSADQSEVRRVVIHVLDNWGKVCKDTYPLWADIIESLGFYPYIEKNKENLSLSSFADHIRGKYYQSEFLGDTYLHKEQKRLSDYILSGKNVIASAPTSFGKSLLIEEVVASNKYKNIVIIQPTLALLDETRLKMLKYNGRYKMILRTSQPPSKDKGNIFLLTAERVMEYEELPHIDFLIIDEFYKLSLRRVDDRANTLNNAFLKIVNKYNCKFYFLGPNIDAISNGFAEKYNAVFYKSDFSLVDCNVINLYSKINWTTSDQQNDKQKIKLLCNLLDSLKDEQTLIYCSTPARARRFAKAYLDHLIESSDLTQNSLPLIEWIDKNISSKWSLSKGLQQKIAIHDGSLQRHIATSIIRYFNEGKLRCIFCTSTIIEGVNTSAKNVVLFDGKKGGKDIDFFDYSNIKGRSGRLMVHYIGKIFNFCVPPEKETIVIDIPFHEQDPNIITDEILVNIPSTDVKNDTFERYKELHSIMPELLEIIKRNGVSIYGQMNIYYALERDINTSMYYNIAWSQAPNWDKLCYVLGLAEKNLFDFESRHGVVSVKQLVRYINQYRKNKSIMDIVDEIYQSKLKRVKQVTDERKIKYFDEAIEQAFHIYRHWFQFTVPKALSVVDSLQRFVCKRHRKHAGSYSYFVQQLENDFIRENLSILVELGVPSSTIRFLESKIPETLDEDGVIQYIKSQQSVLARSLIEYEREKLKQCF</sequence>
<organism evidence="7 8">
    <name type="scientific">Desulfosporosinus acidiphilus (strain DSM 22704 / JCM 16185 / SJ4)</name>
    <dbReference type="NCBI Taxonomy" id="646529"/>
    <lineage>
        <taxon>Bacteria</taxon>
        <taxon>Bacillati</taxon>
        <taxon>Bacillota</taxon>
        <taxon>Clostridia</taxon>
        <taxon>Eubacteriales</taxon>
        <taxon>Desulfitobacteriaceae</taxon>
        <taxon>Desulfosporosinus</taxon>
    </lineage>
</organism>
<dbReference type="STRING" id="646529.Desaci_3877"/>
<reference evidence="7 8" key="1">
    <citation type="journal article" date="2012" name="J. Bacteriol.">
        <title>Complete genome sequences of Desulfosporosinus orientis DSM765T, Desulfosporosinus youngiae DSM17734T, Desulfosporosinus meridiei DSM13257T, and Desulfosporosinus acidiphilus DSM22704T.</title>
        <authorList>
            <person name="Pester M."/>
            <person name="Brambilla E."/>
            <person name="Alazard D."/>
            <person name="Rattei T."/>
            <person name="Weinmaier T."/>
            <person name="Han J."/>
            <person name="Lucas S."/>
            <person name="Lapidus A."/>
            <person name="Cheng J.F."/>
            <person name="Goodwin L."/>
            <person name="Pitluck S."/>
            <person name="Peters L."/>
            <person name="Ovchinnikova G."/>
            <person name="Teshima H."/>
            <person name="Detter J.C."/>
            <person name="Han C.S."/>
            <person name="Tapia R."/>
            <person name="Land M.L."/>
            <person name="Hauser L."/>
            <person name="Kyrpides N.C."/>
            <person name="Ivanova N.N."/>
            <person name="Pagani I."/>
            <person name="Huntmann M."/>
            <person name="Wei C.L."/>
            <person name="Davenport K.W."/>
            <person name="Daligault H."/>
            <person name="Chain P.S."/>
            <person name="Chen A."/>
            <person name="Mavromatis K."/>
            <person name="Markowitz V."/>
            <person name="Szeto E."/>
            <person name="Mikhailova N."/>
            <person name="Pati A."/>
            <person name="Wagner M."/>
            <person name="Woyke T."/>
            <person name="Ollivier B."/>
            <person name="Klenk H.P."/>
            <person name="Spring S."/>
            <person name="Loy A."/>
        </authorList>
    </citation>
    <scope>NUCLEOTIDE SEQUENCE [LARGE SCALE GENOMIC DNA]</scope>
    <source>
        <strain evidence="8">DSM 22704 / JCM 16185 / SJ4</strain>
    </source>
</reference>
<keyword evidence="1" id="KW-0547">Nucleotide-binding</keyword>
<keyword evidence="2" id="KW-0378">Hydrolase</keyword>
<protein>
    <submittedName>
        <fullName evidence="7">Superfamily II helicase</fullName>
    </submittedName>
</protein>
<dbReference type="SUPFAM" id="SSF52540">
    <property type="entry name" value="P-loop containing nucleoside triphosphate hydrolases"/>
    <property type="match status" value="2"/>
</dbReference>
<dbReference type="Pfam" id="PF00271">
    <property type="entry name" value="Helicase_C"/>
    <property type="match status" value="1"/>
</dbReference>
<keyword evidence="3 7" id="KW-0347">Helicase</keyword>
<evidence type="ECO:0000256" key="3">
    <source>
        <dbReference type="ARBA" id="ARBA00022806"/>
    </source>
</evidence>
<dbReference type="InterPro" id="IPR050699">
    <property type="entry name" value="RNA-DNA_Helicase"/>
</dbReference>